<feature type="compositionally biased region" description="Basic and acidic residues" evidence="2">
    <location>
        <begin position="46"/>
        <end position="55"/>
    </location>
</feature>
<accession>A0A7J6J400</accession>
<dbReference type="PANTHER" id="PTHR37012">
    <property type="entry name" value="B-ZIP TRANSCRIPTION FACTOR (EUROFUNG)-RELATED"/>
    <property type="match status" value="1"/>
</dbReference>
<evidence type="ECO:0000256" key="2">
    <source>
        <dbReference type="SAM" id="MobiDB-lite"/>
    </source>
</evidence>
<feature type="compositionally biased region" description="Low complexity" evidence="2">
    <location>
        <begin position="1"/>
        <end position="30"/>
    </location>
</feature>
<dbReference type="PANTHER" id="PTHR37012:SF2">
    <property type="entry name" value="BZIP DOMAIN-CONTAINING PROTEIN-RELATED"/>
    <property type="match status" value="1"/>
</dbReference>
<evidence type="ECO:0000256" key="1">
    <source>
        <dbReference type="SAM" id="Coils"/>
    </source>
</evidence>
<dbReference type="InterPro" id="IPR021833">
    <property type="entry name" value="DUF3425"/>
</dbReference>
<protein>
    <recommendedName>
        <fullName evidence="5">BZIP transcription factor</fullName>
    </recommendedName>
</protein>
<dbReference type="SUPFAM" id="SSF57959">
    <property type="entry name" value="Leucine zipper domain"/>
    <property type="match status" value="1"/>
</dbReference>
<dbReference type="GeneID" id="43612513"/>
<evidence type="ECO:0000313" key="4">
    <source>
        <dbReference type="Proteomes" id="UP000011096"/>
    </source>
</evidence>
<dbReference type="Pfam" id="PF11905">
    <property type="entry name" value="DUF3425"/>
    <property type="match status" value="1"/>
</dbReference>
<sequence>MPRRPSMSASVQSATSPSSVGSSTVQESSGMTQQDIELQKKRARDRKSQQAMRDRNKWTIQNLNDQIAYLNSAMEERSQDVAMLQTRIGVLESENAQLRAQNAALQLSLMGRNDNSGPGDDSFVFERRLSDSPWELPSRNTAPGCIADQVLQGFVDSVRSDGILTSTSSYTPKPKVSALVQQQGRSEDDISNVVADVVRTYPEIETLPKQVAVFQNMALLLKWMVLLDKQSWDLMPSWLRPVPAQLTTPHAAWIDRIPWPRVREYLIANPDITLDDWAATYSSSFDVSWTYEPSLVLITVATDGPGMSEITINPVYEEHLRQLKNWTVANLFRQRFPVIADLIDRDTLESGVCGEFNTS</sequence>
<proteinExistence type="predicted"/>
<dbReference type="AlphaFoldDB" id="A0A7J6J400"/>
<dbReference type="Proteomes" id="UP000011096">
    <property type="component" value="Unassembled WGS sequence"/>
</dbReference>
<dbReference type="CDD" id="cd14688">
    <property type="entry name" value="bZIP_YAP"/>
    <property type="match status" value="1"/>
</dbReference>
<reference evidence="3 4" key="2">
    <citation type="submission" date="2020-04" db="EMBL/GenBank/DDBJ databases">
        <title>Genome sequencing and assembly of multiple isolates from the Colletotrichum gloeosporioides species complex.</title>
        <authorList>
            <person name="Gan P."/>
            <person name="Shirasu K."/>
        </authorList>
    </citation>
    <scope>NUCLEOTIDE SEQUENCE [LARGE SCALE GENOMIC DNA]</scope>
    <source>
        <strain evidence="3 4">Nara gc5</strain>
    </source>
</reference>
<evidence type="ECO:0000313" key="3">
    <source>
        <dbReference type="EMBL" id="KAF4484354.1"/>
    </source>
</evidence>
<dbReference type="RefSeq" id="XP_031891798.1">
    <property type="nucleotide sequence ID" value="XM_032028413.1"/>
</dbReference>
<evidence type="ECO:0008006" key="5">
    <source>
        <dbReference type="Google" id="ProtNLM"/>
    </source>
</evidence>
<reference evidence="3 4" key="1">
    <citation type="submission" date="2012-08" db="EMBL/GenBank/DDBJ databases">
        <authorList>
            <person name="Gan P.H.P."/>
            <person name="Ikeda K."/>
            <person name="Irieda H."/>
            <person name="Narusaka M."/>
            <person name="O'Connell R.J."/>
            <person name="Narusaka Y."/>
            <person name="Takano Y."/>
            <person name="Kubo Y."/>
            <person name="Shirasu K."/>
        </authorList>
    </citation>
    <scope>NUCLEOTIDE SEQUENCE [LARGE SCALE GENOMIC DNA]</scope>
    <source>
        <strain evidence="3 4">Nara gc5</strain>
    </source>
</reference>
<feature type="region of interest" description="Disordered" evidence="2">
    <location>
        <begin position="1"/>
        <end position="55"/>
    </location>
</feature>
<dbReference type="InParanoid" id="A0A7J6J400"/>
<keyword evidence="4" id="KW-1185">Reference proteome</keyword>
<comment type="caution">
    <text evidence="3">The sequence shown here is derived from an EMBL/GenBank/DDBJ whole genome shotgun (WGS) entry which is preliminary data.</text>
</comment>
<feature type="coiled-coil region" evidence="1">
    <location>
        <begin position="81"/>
        <end position="108"/>
    </location>
</feature>
<dbReference type="GO" id="GO:0003700">
    <property type="term" value="F:DNA-binding transcription factor activity"/>
    <property type="evidence" value="ECO:0007669"/>
    <property type="project" value="InterPro"/>
</dbReference>
<name>A0A7J6J400_COLFN</name>
<dbReference type="OrthoDB" id="2985014at2759"/>
<dbReference type="InterPro" id="IPR046347">
    <property type="entry name" value="bZIP_sf"/>
</dbReference>
<dbReference type="EMBL" id="ANPB02000004">
    <property type="protein sequence ID" value="KAF4484354.1"/>
    <property type="molecule type" value="Genomic_DNA"/>
</dbReference>
<keyword evidence="1" id="KW-0175">Coiled coil</keyword>
<gene>
    <name evidence="3" type="ORF">CGGC5_v008528</name>
</gene>
<organism evidence="3 4">
    <name type="scientific">Colletotrichum fructicola (strain Nara gc5)</name>
    <name type="common">Anthracnose fungus</name>
    <name type="synonym">Colletotrichum gloeosporioides (strain Nara gc5)</name>
    <dbReference type="NCBI Taxonomy" id="1213859"/>
    <lineage>
        <taxon>Eukaryota</taxon>
        <taxon>Fungi</taxon>
        <taxon>Dikarya</taxon>
        <taxon>Ascomycota</taxon>
        <taxon>Pezizomycotina</taxon>
        <taxon>Sordariomycetes</taxon>
        <taxon>Hypocreomycetidae</taxon>
        <taxon>Glomerellales</taxon>
        <taxon>Glomerellaceae</taxon>
        <taxon>Colletotrichum</taxon>
        <taxon>Colletotrichum gloeosporioides species complex</taxon>
    </lineage>
</organism>